<dbReference type="InterPro" id="IPR021457">
    <property type="entry name" value="DUF3108"/>
</dbReference>
<gene>
    <name evidence="2" type="ORF">ELE36_04275</name>
</gene>
<dbReference type="RefSeq" id="WP_129831913.1">
    <property type="nucleotide sequence ID" value="NZ_CP035704.1"/>
</dbReference>
<sequence length="240" mass="26364">MTRFAIFLAAALTSVCSLASAAETAPLPAFHAEYDVLRNGKIMGKATLDLHHAQGDNWEFINQTKGTSGMAALAGIDVREVSTFHWRNGLPESLQYQYTQKSAIKTRQRGIVFDWSKNSAASHDGSQQWTVALKPGSVDRNLAVLAVAADLKRGSKSLSYPVLDSDTVADKVYAIKATETLDLPAGKLSAMRVERERNDNPNKHNTSWHAAERGFLPVQIEQQDKGDTITMKLVLLQLNK</sequence>
<dbReference type="AlphaFoldDB" id="A0A411HGN8"/>
<feature type="chain" id="PRO_5019500982" evidence="1">
    <location>
        <begin position="22"/>
        <end position="240"/>
    </location>
</feature>
<dbReference type="EMBL" id="CP035704">
    <property type="protein sequence ID" value="QBB69655.1"/>
    <property type="molecule type" value="Genomic_DNA"/>
</dbReference>
<evidence type="ECO:0000313" key="3">
    <source>
        <dbReference type="Proteomes" id="UP000291562"/>
    </source>
</evidence>
<reference evidence="2 3" key="1">
    <citation type="submission" date="2019-01" db="EMBL/GenBank/DDBJ databases">
        <title>Pseudolysobacter antarctica gen. nov., sp. nov., isolated from Fildes Peninsula, Antarctica.</title>
        <authorList>
            <person name="Wei Z."/>
            <person name="Peng F."/>
        </authorList>
    </citation>
    <scope>NUCLEOTIDE SEQUENCE [LARGE SCALE GENOMIC DNA]</scope>
    <source>
        <strain evidence="2 3">AQ6-296</strain>
    </source>
</reference>
<proteinExistence type="predicted"/>
<dbReference type="Pfam" id="PF11306">
    <property type="entry name" value="DUF3108"/>
    <property type="match status" value="1"/>
</dbReference>
<dbReference type="OrthoDB" id="6007799at2"/>
<protein>
    <submittedName>
        <fullName evidence="2">DUF3108 domain-containing protein</fullName>
    </submittedName>
</protein>
<dbReference type="Proteomes" id="UP000291562">
    <property type="component" value="Chromosome"/>
</dbReference>
<keyword evidence="3" id="KW-1185">Reference proteome</keyword>
<name>A0A411HGN8_9GAMM</name>
<keyword evidence="1" id="KW-0732">Signal</keyword>
<dbReference type="KEGG" id="xbc:ELE36_04275"/>
<feature type="signal peptide" evidence="1">
    <location>
        <begin position="1"/>
        <end position="21"/>
    </location>
</feature>
<evidence type="ECO:0000313" key="2">
    <source>
        <dbReference type="EMBL" id="QBB69655.1"/>
    </source>
</evidence>
<organism evidence="2 3">
    <name type="scientific">Pseudolysobacter antarcticus</name>
    <dbReference type="NCBI Taxonomy" id="2511995"/>
    <lineage>
        <taxon>Bacteria</taxon>
        <taxon>Pseudomonadati</taxon>
        <taxon>Pseudomonadota</taxon>
        <taxon>Gammaproteobacteria</taxon>
        <taxon>Lysobacterales</taxon>
        <taxon>Rhodanobacteraceae</taxon>
        <taxon>Pseudolysobacter</taxon>
    </lineage>
</organism>
<accession>A0A411HGN8</accession>
<evidence type="ECO:0000256" key="1">
    <source>
        <dbReference type="SAM" id="SignalP"/>
    </source>
</evidence>